<evidence type="ECO:0000313" key="4">
    <source>
        <dbReference type="Proteomes" id="UP000034406"/>
    </source>
</evidence>
<keyword evidence="1" id="KW-0812">Transmembrane</keyword>
<protein>
    <recommendedName>
        <fullName evidence="5">DUF916 domain-containing protein</fullName>
    </recommendedName>
</protein>
<feature type="signal peptide" evidence="2">
    <location>
        <begin position="1"/>
        <end position="22"/>
    </location>
</feature>
<feature type="chain" id="PRO_5002533465" description="DUF916 domain-containing protein" evidence="2">
    <location>
        <begin position="23"/>
        <end position="323"/>
    </location>
</feature>
<evidence type="ECO:0008006" key="5">
    <source>
        <dbReference type="Google" id="ProtNLM"/>
    </source>
</evidence>
<comment type="caution">
    <text evidence="3">The sequence shown here is derived from an EMBL/GenBank/DDBJ whole genome shotgun (WGS) entry which is preliminary data.</text>
</comment>
<sequence length="323" mass="35710">MKYIIFLLILASNFTFPISALAQNALGLTAIPPRLEITGQPGTAITKEIKIRNESNTPKTVNLTSKDIIVVDDAGTPVQLENVPESENRWAASSWILVTPSRLQLQPGETKNAFVTIDIPQNALPGGHYAIVLNSPENEVYLNSTGASVQANVGNLIYITVPGDISQNAKVKQFTAPKFSEYGPVNFKTTITNLSDIHITPVGAINVTNWLGGKTAKLTLDQKNIFPYTSLNYSNDLDKKFLFGRYKAQLLTAYGTAGGTLVATIFFWVIPWRLLLALLFGIISLVLLWILFKKKDALLAQSETIDDLEKELETLRKKYKDRK</sequence>
<evidence type="ECO:0000256" key="2">
    <source>
        <dbReference type="SAM" id="SignalP"/>
    </source>
</evidence>
<accession>A0A0G0M8Z3</accession>
<feature type="transmembrane region" description="Helical" evidence="1">
    <location>
        <begin position="265"/>
        <end position="292"/>
    </location>
</feature>
<keyword evidence="1" id="KW-0472">Membrane</keyword>
<gene>
    <name evidence="3" type="ORF">US90_C0008G0006</name>
</gene>
<dbReference type="AlphaFoldDB" id="A0A0G0M8Z3"/>
<dbReference type="EMBL" id="LBUT01000008">
    <property type="protein sequence ID" value="KKQ70114.1"/>
    <property type="molecule type" value="Genomic_DNA"/>
</dbReference>
<keyword evidence="2" id="KW-0732">Signal</keyword>
<evidence type="ECO:0000256" key="1">
    <source>
        <dbReference type="SAM" id="Phobius"/>
    </source>
</evidence>
<reference evidence="3 4" key="1">
    <citation type="journal article" date="2015" name="Nature">
        <title>rRNA introns, odd ribosomes, and small enigmatic genomes across a large radiation of phyla.</title>
        <authorList>
            <person name="Brown C.T."/>
            <person name="Hug L.A."/>
            <person name="Thomas B.C."/>
            <person name="Sharon I."/>
            <person name="Castelle C.J."/>
            <person name="Singh A."/>
            <person name="Wilkins M.J."/>
            <person name="Williams K.H."/>
            <person name="Banfield J.F."/>
        </authorList>
    </citation>
    <scope>NUCLEOTIDE SEQUENCE [LARGE SCALE GENOMIC DNA]</scope>
</reference>
<dbReference type="STRING" id="1618490.US90_C0008G0006"/>
<keyword evidence="1" id="KW-1133">Transmembrane helix</keyword>
<evidence type="ECO:0000313" key="3">
    <source>
        <dbReference type="EMBL" id="KKQ70114.1"/>
    </source>
</evidence>
<organism evidence="3 4">
    <name type="scientific">Candidatus Shapirobacteria bacterium GW2011_GWE2_38_30</name>
    <dbReference type="NCBI Taxonomy" id="1618490"/>
    <lineage>
        <taxon>Bacteria</taxon>
        <taxon>Candidatus Shapironibacteriota</taxon>
    </lineage>
</organism>
<dbReference type="Proteomes" id="UP000034406">
    <property type="component" value="Unassembled WGS sequence"/>
</dbReference>
<proteinExistence type="predicted"/>
<name>A0A0G0M8Z3_9BACT</name>